<dbReference type="SUPFAM" id="SSF89796">
    <property type="entry name" value="CoA-transferase family III (CaiB/BaiF)"/>
    <property type="match status" value="1"/>
</dbReference>
<dbReference type="GO" id="GO:0003824">
    <property type="term" value="F:catalytic activity"/>
    <property type="evidence" value="ECO:0007669"/>
    <property type="project" value="InterPro"/>
</dbReference>
<reference evidence="1" key="1">
    <citation type="submission" date="2020-05" db="EMBL/GenBank/DDBJ databases">
        <authorList>
            <person name="Chiriac C."/>
            <person name="Salcher M."/>
            <person name="Ghai R."/>
            <person name="Kavagutti S V."/>
        </authorList>
    </citation>
    <scope>NUCLEOTIDE SEQUENCE</scope>
</reference>
<gene>
    <name evidence="1" type="ORF">UFOPK3789_01153</name>
</gene>
<dbReference type="InterPro" id="IPR050509">
    <property type="entry name" value="CoA-transferase_III"/>
</dbReference>
<dbReference type="Gene3D" id="3.30.1540.10">
    <property type="entry name" value="formyl-coa transferase, domain 3"/>
    <property type="match status" value="1"/>
</dbReference>
<evidence type="ECO:0000313" key="1">
    <source>
        <dbReference type="EMBL" id="CAB4958774.1"/>
    </source>
</evidence>
<dbReference type="EMBL" id="CAFBNL010000078">
    <property type="protein sequence ID" value="CAB4958774.1"/>
    <property type="molecule type" value="Genomic_DNA"/>
</dbReference>
<sequence length="411" mass="44941">MTQDGKGLLSGMRIIEVSMLGPAAITTALADLGADVVKVEPPQGDYVRRMTWPIVEGVSLMHLHVNRGKRSITIDLKTEEGVALLLDLVREADVIVEAMRPGGLARRGLTFERMAEVNPRLVQCTISGYGMTGPYETLASHGIAYDAWAGIFDPEIDENGFPSIPNHVSIGINAAPLFGGIAILAAVIRARETGSGTMMELAQSDAAAAFDWYRSETFRAYERPETEVTGNASDNYERRAPAIAGMRGGVRYQVYASADGFVLFMASEQHFWKKFCAALDRSEMFDKWPGSEYGDHARGNNEMRTELTAIFSSRTTSEWVEFGVEVDVPIAPVNTPQTLPEDPQFRSRIEWIPATQLGAEQLPFPVFISGDDERPISKAPEVGEHSDEVLRDVLGLDAEAIAQMRDSGALG</sequence>
<protein>
    <submittedName>
        <fullName evidence="1">Unannotated protein</fullName>
    </submittedName>
</protein>
<dbReference type="AlphaFoldDB" id="A0A6J7KZ45"/>
<organism evidence="1">
    <name type="scientific">freshwater metagenome</name>
    <dbReference type="NCBI Taxonomy" id="449393"/>
    <lineage>
        <taxon>unclassified sequences</taxon>
        <taxon>metagenomes</taxon>
        <taxon>ecological metagenomes</taxon>
    </lineage>
</organism>
<dbReference type="PANTHER" id="PTHR48228">
    <property type="entry name" value="SUCCINYL-COA--D-CITRAMALATE COA-TRANSFERASE"/>
    <property type="match status" value="1"/>
</dbReference>
<dbReference type="PANTHER" id="PTHR48228:SF5">
    <property type="entry name" value="ALPHA-METHYLACYL-COA RACEMASE"/>
    <property type="match status" value="1"/>
</dbReference>
<dbReference type="InterPro" id="IPR044855">
    <property type="entry name" value="CoA-Trfase_III_dom3_sf"/>
</dbReference>
<proteinExistence type="predicted"/>
<dbReference type="InterPro" id="IPR023606">
    <property type="entry name" value="CoA-Trfase_III_dom_1_sf"/>
</dbReference>
<name>A0A6J7KZ45_9ZZZZ</name>
<dbReference type="InterPro" id="IPR003673">
    <property type="entry name" value="CoA-Trfase_fam_III"/>
</dbReference>
<accession>A0A6J7KZ45</accession>
<dbReference type="Pfam" id="PF02515">
    <property type="entry name" value="CoA_transf_3"/>
    <property type="match status" value="1"/>
</dbReference>
<dbReference type="Gene3D" id="3.40.50.10540">
    <property type="entry name" value="Crotonobetainyl-coa:carnitine coa-transferase, domain 1"/>
    <property type="match status" value="1"/>
</dbReference>